<evidence type="ECO:0000313" key="2">
    <source>
        <dbReference type="Proteomes" id="UP001149822"/>
    </source>
</evidence>
<dbReference type="RefSeq" id="WP_268943542.1">
    <property type="nucleotide sequence ID" value="NZ_JAPTYD010000038.1"/>
</dbReference>
<evidence type="ECO:0000313" key="1">
    <source>
        <dbReference type="EMBL" id="MCZ0963460.1"/>
    </source>
</evidence>
<reference evidence="1" key="1">
    <citation type="submission" date="2022-12" db="EMBL/GenBank/DDBJ databases">
        <title>Paracoccus sp. EF6 isolated from a lake water.</title>
        <authorList>
            <person name="Liu H."/>
        </authorList>
    </citation>
    <scope>NUCLEOTIDE SEQUENCE</scope>
    <source>
        <strain evidence="1">EF6</strain>
    </source>
</reference>
<accession>A0ABT4J8M3</accession>
<proteinExistence type="predicted"/>
<keyword evidence="2" id="KW-1185">Reference proteome</keyword>
<protein>
    <submittedName>
        <fullName evidence="1">Uncharacterized protein</fullName>
    </submittedName>
</protein>
<name>A0ABT4J8M3_9RHOB</name>
<dbReference type="EMBL" id="JAPTYD010000038">
    <property type="protein sequence ID" value="MCZ0963460.1"/>
    <property type="molecule type" value="Genomic_DNA"/>
</dbReference>
<comment type="caution">
    <text evidence="1">The sequence shown here is derived from an EMBL/GenBank/DDBJ whole genome shotgun (WGS) entry which is preliminary data.</text>
</comment>
<dbReference type="Proteomes" id="UP001149822">
    <property type="component" value="Unassembled WGS sequence"/>
</dbReference>
<sequence length="76" mass="8221">MQHQLHRSGAFANLDGAVVAPDHDLARDLAPGPYLDRVAMAVDEDSPDPRIVTQGNDVILSIVDKIPGTLKLLRHS</sequence>
<organism evidence="1 2">
    <name type="scientific">Paracoccus benzoatiresistens</name>
    <dbReference type="NCBI Taxonomy" id="2997341"/>
    <lineage>
        <taxon>Bacteria</taxon>
        <taxon>Pseudomonadati</taxon>
        <taxon>Pseudomonadota</taxon>
        <taxon>Alphaproteobacteria</taxon>
        <taxon>Rhodobacterales</taxon>
        <taxon>Paracoccaceae</taxon>
        <taxon>Paracoccus</taxon>
    </lineage>
</organism>
<gene>
    <name evidence="1" type="ORF">OU682_17790</name>
</gene>